<organism evidence="12">
    <name type="scientific">Porpax muscicola</name>
    <dbReference type="NCBI Taxonomy" id="3020919"/>
    <lineage>
        <taxon>Eukaryota</taxon>
        <taxon>Viridiplantae</taxon>
        <taxon>Streptophyta</taxon>
        <taxon>Embryophyta</taxon>
        <taxon>Tracheophyta</taxon>
        <taxon>Spermatophyta</taxon>
        <taxon>Magnoliopsida</taxon>
        <taxon>Liliopsida</taxon>
        <taxon>Asparagales</taxon>
        <taxon>Orchidaceae</taxon>
        <taxon>Epidendroideae</taxon>
        <taxon>Podochileae</taxon>
        <taxon>Porpax</taxon>
    </lineage>
</organism>
<gene>
    <name evidence="8 12" type="primary">matK</name>
</gene>
<evidence type="ECO:0000259" key="11">
    <source>
        <dbReference type="Pfam" id="PF01824"/>
    </source>
</evidence>
<evidence type="ECO:0000259" key="10">
    <source>
        <dbReference type="Pfam" id="PF01348"/>
    </source>
</evidence>
<evidence type="ECO:0000256" key="6">
    <source>
        <dbReference type="ARBA" id="ARBA00022694"/>
    </source>
</evidence>
<dbReference type="Pfam" id="PF01824">
    <property type="entry name" value="MatK_N"/>
    <property type="match status" value="1"/>
</dbReference>
<evidence type="ECO:0000256" key="2">
    <source>
        <dbReference type="ARBA" id="ARBA00006621"/>
    </source>
</evidence>
<reference evidence="12" key="1">
    <citation type="journal article" date="2018" name="Bot. J. Linn. Soc.">
        <title>Phylogeny and systematics of Eria and allied genera (Orchidaceae).</title>
        <authorList>
            <person name="Ng Y.P."/>
            <person name="Schuiteman A."/>
            <person name="Pedersen H.A."/>
            <person name="Petersen G."/>
            <person name="Watthana S."/>
            <person name="Seberg O."/>
            <person name="Pridgeon A.M."/>
            <person name="Cribb P.J."/>
            <person name="Chase M.W."/>
        </authorList>
    </citation>
    <scope>NUCLEOTIDE SEQUENCE</scope>
</reference>
<dbReference type="InterPro" id="IPR002866">
    <property type="entry name" value="Maturase_MatK"/>
</dbReference>
<evidence type="ECO:0000256" key="1">
    <source>
        <dbReference type="ARBA" id="ARBA00004229"/>
    </source>
</evidence>
<evidence type="ECO:0000256" key="5">
    <source>
        <dbReference type="ARBA" id="ARBA00022664"/>
    </source>
</evidence>
<comment type="similarity">
    <text evidence="2 8">Belongs to the intron maturase 2 family. MatK subfamily.</text>
</comment>
<keyword evidence="4 9" id="KW-0934">Plastid</keyword>
<evidence type="ECO:0000313" key="12">
    <source>
        <dbReference type="EMBL" id="AUD07891.1"/>
    </source>
</evidence>
<proteinExistence type="inferred from homology"/>
<keyword evidence="6 8" id="KW-0819">tRNA processing</keyword>
<keyword evidence="5 8" id="KW-0507">mRNA processing</keyword>
<comment type="function">
    <text evidence="8 9">Usually encoded in the trnK tRNA gene intron. Probably assists in splicing its own and other chloroplast group II introns.</text>
</comment>
<evidence type="ECO:0000256" key="8">
    <source>
        <dbReference type="HAMAP-Rule" id="MF_01390"/>
    </source>
</evidence>
<dbReference type="InterPro" id="IPR024942">
    <property type="entry name" value="Maturase_MatK_N"/>
</dbReference>
<feature type="domain" description="Domain X" evidence="10">
    <location>
        <begin position="368"/>
        <end position="477"/>
    </location>
</feature>
<dbReference type="GO" id="GO:0008033">
    <property type="term" value="P:tRNA processing"/>
    <property type="evidence" value="ECO:0007669"/>
    <property type="project" value="UniProtKB-KW"/>
</dbReference>
<dbReference type="GO" id="GO:0003723">
    <property type="term" value="F:RNA binding"/>
    <property type="evidence" value="ECO:0007669"/>
    <property type="project" value="UniProtKB-KW"/>
</dbReference>
<dbReference type="GO" id="GO:0008380">
    <property type="term" value="P:RNA splicing"/>
    <property type="evidence" value="ECO:0007669"/>
    <property type="project" value="UniProtKB-UniRule"/>
</dbReference>
<feature type="domain" description="Maturase MatK N-terminal" evidence="11">
    <location>
        <begin position="13"/>
        <end position="340"/>
    </location>
</feature>
<dbReference type="EMBL" id="KY239499">
    <property type="protein sequence ID" value="AUD07891.1"/>
    <property type="molecule type" value="Genomic_DNA"/>
</dbReference>
<accession>A0A2H4WMV9</accession>
<sequence length="514" mass="62012">MYLNGIIKGIFRLKKNRIRQQNFLYPLLLQEYIYSLAHYHSFNSLEPVEIIGYDNKSSLVLVKRLITRMYRQKSLISSVTDFNQNEFWEHKNYFSSHFSSQMVSESFGVILEIPFSSRLVSSLEEKRIPKYQNLRSIHSIFPFLEDKLSHLTYVSDILIPHPIHLEILVQILQCWIKDVSSLHLLRFFFHEYHNLNSLIISKKSIYVFSKRKKRLLWFLHNSYVYECEYIFLFLRKQYSYLRSISYGVFLERIHFYGKIEYFIVVYCNSFQRILWFFKDTFIHYIRYQGKVILASKGTLILMKKWKFHLVNFWQYYFHFWFQLYRIHIKKLLNYPFSFLGYFSSVLKNHLVVRNQMLENSFLINTLINQLDTIVPVISLIGSLSKAQFCTILGHPISKSIWTDLSDSDILDRFSRICRNLCRYYSGSSKKQVLYHIKYILRLSCARTLARKHKSTVRTFMRRLGSEFLEELFLEEEQSISLIFLQKIPFILYGLHIERIWYLDIIRINDLVDHS</sequence>
<comment type="subcellular location">
    <subcellularLocation>
        <location evidence="1 8">Plastid</location>
        <location evidence="1 8">Chloroplast</location>
    </subcellularLocation>
</comment>
<protein>
    <recommendedName>
        <fullName evidence="8">Maturase K</fullName>
    </recommendedName>
    <alternativeName>
        <fullName evidence="8">Intron maturase</fullName>
    </alternativeName>
</protein>
<name>A0A2H4WMV9_9ASPA</name>
<dbReference type="HAMAP" id="MF_01390">
    <property type="entry name" value="MatK"/>
    <property type="match status" value="1"/>
</dbReference>
<evidence type="ECO:0000256" key="7">
    <source>
        <dbReference type="ARBA" id="ARBA00022884"/>
    </source>
</evidence>
<evidence type="ECO:0000256" key="4">
    <source>
        <dbReference type="ARBA" id="ARBA00022640"/>
    </source>
</evidence>
<dbReference type="InterPro" id="IPR024937">
    <property type="entry name" value="Domain_X"/>
</dbReference>
<keyword evidence="3 9" id="KW-0150">Chloroplast</keyword>
<dbReference type="AlphaFoldDB" id="A0A2H4WMV9"/>
<dbReference type="PANTHER" id="PTHR34811:SF1">
    <property type="entry name" value="MATURASE K"/>
    <property type="match status" value="1"/>
</dbReference>
<dbReference type="Pfam" id="PF01348">
    <property type="entry name" value="Intron_maturas2"/>
    <property type="match status" value="1"/>
</dbReference>
<dbReference type="PANTHER" id="PTHR34811">
    <property type="entry name" value="MATURASE K"/>
    <property type="match status" value="1"/>
</dbReference>
<evidence type="ECO:0000256" key="3">
    <source>
        <dbReference type="ARBA" id="ARBA00022528"/>
    </source>
</evidence>
<dbReference type="GO" id="GO:0009507">
    <property type="term" value="C:chloroplast"/>
    <property type="evidence" value="ECO:0007669"/>
    <property type="project" value="UniProtKB-SubCell"/>
</dbReference>
<keyword evidence="7 8" id="KW-0694">RNA-binding</keyword>
<evidence type="ECO:0000256" key="9">
    <source>
        <dbReference type="RuleBase" id="RU004226"/>
    </source>
</evidence>
<geneLocation type="chloroplast" evidence="12"/>
<dbReference type="GO" id="GO:0006397">
    <property type="term" value="P:mRNA processing"/>
    <property type="evidence" value="ECO:0007669"/>
    <property type="project" value="UniProtKB-KW"/>
</dbReference>